<dbReference type="NCBIfam" id="TIGR02937">
    <property type="entry name" value="sigma70-ECF"/>
    <property type="match status" value="1"/>
</dbReference>
<dbReference type="GO" id="GO:0006352">
    <property type="term" value="P:DNA-templated transcription initiation"/>
    <property type="evidence" value="ECO:0007669"/>
    <property type="project" value="InterPro"/>
</dbReference>
<dbReference type="RefSeq" id="WP_165243435.1">
    <property type="nucleotide sequence ID" value="NZ_JAAKZV010000247.1"/>
</dbReference>
<accession>A0A6G4UCB8</accession>
<evidence type="ECO:0000256" key="2">
    <source>
        <dbReference type="ARBA" id="ARBA00023082"/>
    </source>
</evidence>
<proteinExistence type="predicted"/>
<dbReference type="PANTHER" id="PTHR30385:SF4">
    <property type="entry name" value="RNA POLYMERASE SIGMA-E FACTOR"/>
    <property type="match status" value="1"/>
</dbReference>
<sequence>MTTAEAPGRRNRHPHDDAPDTAATFARLAQTLPGSARQALCEQLVAAWLPMAHRLAGRFRNRGEPLEDLQQVAALGLVKAVEGYDPERGGAFESYAIPTIIGEIKRHFRDHSWHVHVPRRVKELRAKVRLAVQELSTGVDDRSPTVAQLAGHTGLCEEDVLLAMEALGSYRSLSLDAEMGPYSDGQTMPLVETLGVEEPSYDHVVARESVKPLLRELPEREKRILYLHYFQELPQRSIGEELGISQMHVSRLLSRSYQQIRRHVERETPRPAAARDTEAA</sequence>
<evidence type="ECO:0000313" key="9">
    <source>
        <dbReference type="Proteomes" id="UP000481583"/>
    </source>
</evidence>
<dbReference type="InterPro" id="IPR014322">
    <property type="entry name" value="RNA_pol_sigma-B/F/G"/>
</dbReference>
<dbReference type="InterPro" id="IPR007627">
    <property type="entry name" value="RNA_pol_sigma70_r2"/>
</dbReference>
<dbReference type="NCBIfam" id="TIGR02980">
    <property type="entry name" value="SigBFG"/>
    <property type="match status" value="1"/>
</dbReference>
<dbReference type="Pfam" id="PF04542">
    <property type="entry name" value="Sigma70_r2"/>
    <property type="match status" value="1"/>
</dbReference>
<reference evidence="8 9" key="1">
    <citation type="submission" date="2020-02" db="EMBL/GenBank/DDBJ databases">
        <title>Whole-genome analyses of novel actinobacteria.</title>
        <authorList>
            <person name="Sahin N."/>
        </authorList>
    </citation>
    <scope>NUCLEOTIDE SEQUENCE [LARGE SCALE GENOMIC DNA]</scope>
    <source>
        <strain evidence="8 9">A7024</strain>
    </source>
</reference>
<keyword evidence="4" id="KW-0804">Transcription</keyword>
<evidence type="ECO:0000259" key="5">
    <source>
        <dbReference type="Pfam" id="PF04539"/>
    </source>
</evidence>
<dbReference type="PRINTS" id="PR00046">
    <property type="entry name" value="SIGMA70FCT"/>
</dbReference>
<comment type="caution">
    <text evidence="8">The sequence shown here is derived from an EMBL/GenBank/DDBJ whole genome shotgun (WGS) entry which is preliminary data.</text>
</comment>
<feature type="domain" description="RNA polymerase sigma-70 region 3" evidence="5">
    <location>
        <begin position="123"/>
        <end position="194"/>
    </location>
</feature>
<protein>
    <submittedName>
        <fullName evidence="8">SigB/SigF/SigG family RNA polymerase sigma factor</fullName>
    </submittedName>
</protein>
<dbReference type="AlphaFoldDB" id="A0A6G4UCB8"/>
<dbReference type="GO" id="GO:0016987">
    <property type="term" value="F:sigma factor activity"/>
    <property type="evidence" value="ECO:0007669"/>
    <property type="project" value="UniProtKB-KW"/>
</dbReference>
<dbReference type="InterPro" id="IPR007624">
    <property type="entry name" value="RNA_pol_sigma70_r3"/>
</dbReference>
<evidence type="ECO:0000313" key="8">
    <source>
        <dbReference type="EMBL" id="NGN68977.1"/>
    </source>
</evidence>
<dbReference type="PANTHER" id="PTHR30385">
    <property type="entry name" value="SIGMA FACTOR F FLAGELLAR"/>
    <property type="match status" value="1"/>
</dbReference>
<dbReference type="InterPro" id="IPR000943">
    <property type="entry name" value="RNA_pol_sigma70"/>
</dbReference>
<evidence type="ECO:0000259" key="7">
    <source>
        <dbReference type="Pfam" id="PF04545"/>
    </source>
</evidence>
<dbReference type="GO" id="GO:0003677">
    <property type="term" value="F:DNA binding"/>
    <property type="evidence" value="ECO:0007669"/>
    <property type="project" value="UniProtKB-KW"/>
</dbReference>
<keyword evidence="2" id="KW-0731">Sigma factor</keyword>
<dbReference type="Proteomes" id="UP000481583">
    <property type="component" value="Unassembled WGS sequence"/>
</dbReference>
<dbReference type="Pfam" id="PF04539">
    <property type="entry name" value="Sigma70_r3"/>
    <property type="match status" value="1"/>
</dbReference>
<dbReference type="InterPro" id="IPR013324">
    <property type="entry name" value="RNA_pol_sigma_r3/r4-like"/>
</dbReference>
<evidence type="ECO:0000259" key="6">
    <source>
        <dbReference type="Pfam" id="PF04542"/>
    </source>
</evidence>
<dbReference type="SUPFAM" id="SSF88946">
    <property type="entry name" value="Sigma2 domain of RNA polymerase sigma factors"/>
    <property type="match status" value="1"/>
</dbReference>
<gene>
    <name evidence="8" type="ORF">G5C51_34450</name>
</gene>
<dbReference type="CDD" id="cd06171">
    <property type="entry name" value="Sigma70_r4"/>
    <property type="match status" value="1"/>
</dbReference>
<organism evidence="8 9">
    <name type="scientific">Streptomyces coryli</name>
    <dbReference type="NCBI Taxonomy" id="1128680"/>
    <lineage>
        <taxon>Bacteria</taxon>
        <taxon>Bacillati</taxon>
        <taxon>Actinomycetota</taxon>
        <taxon>Actinomycetes</taxon>
        <taxon>Kitasatosporales</taxon>
        <taxon>Streptomycetaceae</taxon>
        <taxon>Streptomyces</taxon>
    </lineage>
</organism>
<dbReference type="InterPro" id="IPR036388">
    <property type="entry name" value="WH-like_DNA-bd_sf"/>
</dbReference>
<dbReference type="InterPro" id="IPR007630">
    <property type="entry name" value="RNA_pol_sigma70_r4"/>
</dbReference>
<dbReference type="Pfam" id="PF04545">
    <property type="entry name" value="Sigma70_r4"/>
    <property type="match status" value="1"/>
</dbReference>
<keyword evidence="1" id="KW-0805">Transcription regulation</keyword>
<dbReference type="InterPro" id="IPR013325">
    <property type="entry name" value="RNA_pol_sigma_r2"/>
</dbReference>
<dbReference type="Gene3D" id="1.20.120.1810">
    <property type="match status" value="1"/>
</dbReference>
<evidence type="ECO:0000256" key="4">
    <source>
        <dbReference type="ARBA" id="ARBA00023163"/>
    </source>
</evidence>
<feature type="domain" description="RNA polymerase sigma-70 region 4" evidence="7">
    <location>
        <begin position="213"/>
        <end position="261"/>
    </location>
</feature>
<evidence type="ECO:0000256" key="3">
    <source>
        <dbReference type="ARBA" id="ARBA00023125"/>
    </source>
</evidence>
<dbReference type="Gene3D" id="1.10.10.10">
    <property type="entry name" value="Winged helix-like DNA-binding domain superfamily/Winged helix DNA-binding domain"/>
    <property type="match status" value="2"/>
</dbReference>
<dbReference type="EMBL" id="JAAKZV010000247">
    <property type="protein sequence ID" value="NGN68977.1"/>
    <property type="molecule type" value="Genomic_DNA"/>
</dbReference>
<dbReference type="InterPro" id="IPR014284">
    <property type="entry name" value="RNA_pol_sigma-70_dom"/>
</dbReference>
<feature type="domain" description="RNA polymerase sigma-70 region 2" evidence="6">
    <location>
        <begin position="44"/>
        <end position="113"/>
    </location>
</feature>
<evidence type="ECO:0000256" key="1">
    <source>
        <dbReference type="ARBA" id="ARBA00023015"/>
    </source>
</evidence>
<dbReference type="SUPFAM" id="SSF88659">
    <property type="entry name" value="Sigma3 and sigma4 domains of RNA polymerase sigma factors"/>
    <property type="match status" value="2"/>
</dbReference>
<keyword evidence="3" id="KW-0238">DNA-binding</keyword>
<keyword evidence="9" id="KW-1185">Reference proteome</keyword>
<name>A0A6G4UCB8_9ACTN</name>